<dbReference type="InterPro" id="IPR000073">
    <property type="entry name" value="AB_hydrolase_1"/>
</dbReference>
<dbReference type="SUPFAM" id="SSF53474">
    <property type="entry name" value="alpha/beta-Hydrolases"/>
    <property type="match status" value="1"/>
</dbReference>
<accession>A0ABT4ASJ9</accession>
<protein>
    <submittedName>
        <fullName evidence="2">Alpha/beta hydrolase</fullName>
    </submittedName>
</protein>
<keyword evidence="3" id="KW-1185">Reference proteome</keyword>
<evidence type="ECO:0000259" key="1">
    <source>
        <dbReference type="Pfam" id="PF12697"/>
    </source>
</evidence>
<organism evidence="2 3">
    <name type="scientific">Paractinoplanes pyxinae</name>
    <dbReference type="NCBI Taxonomy" id="2997416"/>
    <lineage>
        <taxon>Bacteria</taxon>
        <taxon>Bacillati</taxon>
        <taxon>Actinomycetota</taxon>
        <taxon>Actinomycetes</taxon>
        <taxon>Micromonosporales</taxon>
        <taxon>Micromonosporaceae</taxon>
        <taxon>Paractinoplanes</taxon>
    </lineage>
</organism>
<sequence>MTVPLVLLHPLGVDHRFWDPVRSLFEPDLITPDLAGATIEEMADGLELTEPVDLAGVSLGGLVAQVLASKRPDLVRRLVLVDTVAVYPEAMRRMWRERASLVRREGLAPILDPTQKLWFTEAAPPEAVSRVRALLLSGDPSLYARTCEALAAADTTSLAPGIKAPTLVLCGKHDAPPFHAAADWFAGNLPDVTVTWLPGAHGTAYEHPHAFADAVAAFLE</sequence>
<reference evidence="2" key="1">
    <citation type="submission" date="2022-11" db="EMBL/GenBank/DDBJ databases">
        <authorList>
            <person name="Somphong A."/>
            <person name="Phongsopitanun W."/>
        </authorList>
    </citation>
    <scope>NUCLEOTIDE SEQUENCE</scope>
    <source>
        <strain evidence="2">Pm04-4</strain>
    </source>
</reference>
<dbReference type="PANTHER" id="PTHR43798">
    <property type="entry name" value="MONOACYLGLYCEROL LIPASE"/>
    <property type="match status" value="1"/>
</dbReference>
<dbReference type="Gene3D" id="3.40.50.1820">
    <property type="entry name" value="alpha/beta hydrolase"/>
    <property type="match status" value="1"/>
</dbReference>
<dbReference type="InterPro" id="IPR050266">
    <property type="entry name" value="AB_hydrolase_sf"/>
</dbReference>
<feature type="domain" description="AB hydrolase-1" evidence="1">
    <location>
        <begin position="5"/>
        <end position="214"/>
    </location>
</feature>
<name>A0ABT4ASJ9_9ACTN</name>
<comment type="caution">
    <text evidence="2">The sequence shown here is derived from an EMBL/GenBank/DDBJ whole genome shotgun (WGS) entry which is preliminary data.</text>
</comment>
<dbReference type="InterPro" id="IPR029058">
    <property type="entry name" value="AB_hydrolase_fold"/>
</dbReference>
<dbReference type="EMBL" id="JAPNTZ010000001">
    <property type="protein sequence ID" value="MCY1137209.1"/>
    <property type="molecule type" value="Genomic_DNA"/>
</dbReference>
<keyword evidence="2" id="KW-0378">Hydrolase</keyword>
<evidence type="ECO:0000313" key="2">
    <source>
        <dbReference type="EMBL" id="MCY1137209.1"/>
    </source>
</evidence>
<evidence type="ECO:0000313" key="3">
    <source>
        <dbReference type="Proteomes" id="UP001151002"/>
    </source>
</evidence>
<dbReference type="Pfam" id="PF12697">
    <property type="entry name" value="Abhydrolase_6"/>
    <property type="match status" value="1"/>
</dbReference>
<gene>
    <name evidence="2" type="ORF">OWR29_04300</name>
</gene>
<dbReference type="Proteomes" id="UP001151002">
    <property type="component" value="Unassembled WGS sequence"/>
</dbReference>
<dbReference type="GO" id="GO:0016787">
    <property type="term" value="F:hydrolase activity"/>
    <property type="evidence" value="ECO:0007669"/>
    <property type="project" value="UniProtKB-KW"/>
</dbReference>
<dbReference type="RefSeq" id="WP_267561056.1">
    <property type="nucleotide sequence ID" value="NZ_JAPNTZ010000001.1"/>
</dbReference>
<proteinExistence type="predicted"/>